<keyword evidence="1" id="KW-0472">Membrane</keyword>
<feature type="transmembrane region" description="Helical" evidence="1">
    <location>
        <begin position="12"/>
        <end position="35"/>
    </location>
</feature>
<proteinExistence type="predicted"/>
<protein>
    <submittedName>
        <fullName evidence="3">Transmembrane protein</fullName>
    </submittedName>
</protein>
<dbReference type="WBParaSite" id="PTRK_0000505200.1">
    <property type="protein sequence ID" value="PTRK_0000505200.1"/>
    <property type="gene ID" value="PTRK_0000505200"/>
</dbReference>
<keyword evidence="1" id="KW-0812">Transmembrane</keyword>
<keyword evidence="1" id="KW-1133">Transmembrane helix</keyword>
<name>A0A0N4ZBZ6_PARTI</name>
<organism evidence="2 3">
    <name type="scientific">Parastrongyloides trichosuri</name>
    <name type="common">Possum-specific nematode worm</name>
    <dbReference type="NCBI Taxonomy" id="131310"/>
    <lineage>
        <taxon>Eukaryota</taxon>
        <taxon>Metazoa</taxon>
        <taxon>Ecdysozoa</taxon>
        <taxon>Nematoda</taxon>
        <taxon>Chromadorea</taxon>
        <taxon>Rhabditida</taxon>
        <taxon>Tylenchina</taxon>
        <taxon>Panagrolaimomorpha</taxon>
        <taxon>Strongyloidoidea</taxon>
        <taxon>Strongyloididae</taxon>
        <taxon>Parastrongyloides</taxon>
    </lineage>
</organism>
<reference evidence="3" key="1">
    <citation type="submission" date="2017-02" db="UniProtKB">
        <authorList>
            <consortium name="WormBaseParasite"/>
        </authorList>
    </citation>
    <scope>IDENTIFICATION</scope>
</reference>
<evidence type="ECO:0000313" key="3">
    <source>
        <dbReference type="WBParaSite" id="PTRK_0000505200.1"/>
    </source>
</evidence>
<keyword evidence="2" id="KW-1185">Reference proteome</keyword>
<evidence type="ECO:0000256" key="1">
    <source>
        <dbReference type="SAM" id="Phobius"/>
    </source>
</evidence>
<dbReference type="Proteomes" id="UP000038045">
    <property type="component" value="Unplaced"/>
</dbReference>
<sequence length="99" mass="11156">MNNTRVDTWKPFPIPNWVVAIIVSSVTLYSIIFLMLAETNIYILIGMSSILGIIIVVFYGMGFLSVMGMMFMDYDSEIMIADDMKSEVVFQVANQISIS</sequence>
<dbReference type="AlphaFoldDB" id="A0A0N4ZBZ6"/>
<accession>A0A0N4ZBZ6</accession>
<feature type="transmembrane region" description="Helical" evidence="1">
    <location>
        <begin position="41"/>
        <end position="64"/>
    </location>
</feature>
<evidence type="ECO:0000313" key="2">
    <source>
        <dbReference type="Proteomes" id="UP000038045"/>
    </source>
</evidence>